<dbReference type="EMBL" id="MZNU01000339">
    <property type="protein sequence ID" value="OWO99995.1"/>
    <property type="molecule type" value="Genomic_DNA"/>
</dbReference>
<accession>A0A218YYE2</accession>
<evidence type="ECO:0000256" key="1">
    <source>
        <dbReference type="SAM" id="MobiDB-lite"/>
    </source>
</evidence>
<dbReference type="InParanoid" id="A0A218YYE2"/>
<comment type="caution">
    <text evidence="2">The sequence shown here is derived from an EMBL/GenBank/DDBJ whole genome shotgun (WGS) entry which is preliminary data.</text>
</comment>
<dbReference type="Proteomes" id="UP000242519">
    <property type="component" value="Unassembled WGS sequence"/>
</dbReference>
<evidence type="ECO:0000313" key="3">
    <source>
        <dbReference type="Proteomes" id="UP000242519"/>
    </source>
</evidence>
<evidence type="ECO:0000313" key="2">
    <source>
        <dbReference type="EMBL" id="OWO99995.1"/>
    </source>
</evidence>
<feature type="region of interest" description="Disordered" evidence="1">
    <location>
        <begin position="1"/>
        <end position="58"/>
    </location>
</feature>
<sequence>MAPQTRAGAKAMRRQTRSMTKALFGGTQKPLPQHPPPSKKRRAAPTSSAPRRKRVGSGAVITASAAVLEAVPSPANDLVDVAPPIEPVQDEGPVPEVSPRESPTRSPPHLSGSIIANPFPPPAPAVLPHPAPAAAITIPEITITPHPSTSALSQE</sequence>
<protein>
    <submittedName>
        <fullName evidence="2">Uncharacterized protein</fullName>
    </submittedName>
</protein>
<organism evidence="2 3">
    <name type="scientific">Diplocarpon coronariae</name>
    <dbReference type="NCBI Taxonomy" id="2795749"/>
    <lineage>
        <taxon>Eukaryota</taxon>
        <taxon>Fungi</taxon>
        <taxon>Dikarya</taxon>
        <taxon>Ascomycota</taxon>
        <taxon>Pezizomycotina</taxon>
        <taxon>Leotiomycetes</taxon>
        <taxon>Helotiales</taxon>
        <taxon>Drepanopezizaceae</taxon>
        <taxon>Diplocarpon</taxon>
    </lineage>
</organism>
<feature type="region of interest" description="Disordered" evidence="1">
    <location>
        <begin position="72"/>
        <end position="131"/>
    </location>
</feature>
<proteinExistence type="predicted"/>
<name>A0A218YYE2_9HELO</name>
<gene>
    <name evidence="2" type="ORF">B2J93_1584</name>
</gene>
<reference evidence="2 3" key="1">
    <citation type="submission" date="2017-04" db="EMBL/GenBank/DDBJ databases">
        <title>Draft genome sequence of Marssonina coronaria NL1: causal agent of apple blotch.</title>
        <authorList>
            <person name="Cheng Q."/>
        </authorList>
    </citation>
    <scope>NUCLEOTIDE SEQUENCE [LARGE SCALE GENOMIC DNA]</scope>
    <source>
        <strain evidence="2 3">NL1</strain>
    </source>
</reference>
<dbReference type="AlphaFoldDB" id="A0A218YYE2"/>
<feature type="compositionally biased region" description="Pro residues" evidence="1">
    <location>
        <begin position="118"/>
        <end position="131"/>
    </location>
</feature>
<keyword evidence="3" id="KW-1185">Reference proteome</keyword>